<reference evidence="5" key="1">
    <citation type="journal article" date="2019" name="Int. J. Syst. Evol. Microbiol.">
        <title>The Global Catalogue of Microorganisms (GCM) 10K type strain sequencing project: providing services to taxonomists for standard genome sequencing and annotation.</title>
        <authorList>
            <consortium name="The Broad Institute Genomics Platform"/>
            <consortium name="The Broad Institute Genome Sequencing Center for Infectious Disease"/>
            <person name="Wu L."/>
            <person name="Ma J."/>
        </authorList>
    </citation>
    <scope>NUCLEOTIDE SEQUENCE [LARGE SCALE GENOMIC DNA]</scope>
    <source>
        <strain evidence="5">CGMCC 1.15420</strain>
    </source>
</reference>
<sequence length="206" mass="22155">MYELHVISDGIMPLFEFAGLAAGIHPYVTAIHLREKRSTALEIWTGVQRMLDQGVPPGKITINDRLDVAWACGVGGIHLANHSLPLEALTRLPGSFRIGRSVHEVEEAGRCAAAGADYLFFGHIYASRSKPGLAPRGLAMLREVVAASRAPVIAIGGIGTEHIDEVLEHGAQGIAVISHVLRADKPVNAAKVLAHRLEEANFRKGR</sequence>
<keyword evidence="5" id="KW-1185">Reference proteome</keyword>
<evidence type="ECO:0000259" key="3">
    <source>
        <dbReference type="Pfam" id="PF02581"/>
    </source>
</evidence>
<evidence type="ECO:0000313" key="4">
    <source>
        <dbReference type="EMBL" id="GGF98929.1"/>
    </source>
</evidence>
<dbReference type="SUPFAM" id="SSF51391">
    <property type="entry name" value="Thiamin phosphate synthase"/>
    <property type="match status" value="1"/>
</dbReference>
<accession>A0ABQ1VVX8</accession>
<comment type="caution">
    <text evidence="4">The sequence shown here is derived from an EMBL/GenBank/DDBJ whole genome shotgun (WGS) entry which is preliminary data.</text>
</comment>
<dbReference type="Proteomes" id="UP000608420">
    <property type="component" value="Unassembled WGS sequence"/>
</dbReference>
<dbReference type="CDD" id="cd00564">
    <property type="entry name" value="TMP_TenI"/>
    <property type="match status" value="1"/>
</dbReference>
<dbReference type="PANTHER" id="PTHR20857">
    <property type="entry name" value="THIAMINE-PHOSPHATE PYROPHOSPHORYLASE"/>
    <property type="match status" value="1"/>
</dbReference>
<dbReference type="EMBL" id="BMIW01000012">
    <property type="protein sequence ID" value="GGF98929.1"/>
    <property type="molecule type" value="Genomic_DNA"/>
</dbReference>
<dbReference type="RefSeq" id="WP_120461822.1">
    <property type="nucleotide sequence ID" value="NZ_BMIW01000012.1"/>
</dbReference>
<dbReference type="InterPro" id="IPR036206">
    <property type="entry name" value="ThiamineP_synth_sf"/>
</dbReference>
<dbReference type="Gene3D" id="3.20.20.70">
    <property type="entry name" value="Aldolase class I"/>
    <property type="match status" value="1"/>
</dbReference>
<protein>
    <submittedName>
        <fullName evidence="4">Thiamine phosphate synthase</fullName>
    </submittedName>
</protein>
<keyword evidence="2" id="KW-0784">Thiamine biosynthesis</keyword>
<comment type="pathway">
    <text evidence="1">Cofactor biosynthesis; thiamine diphosphate biosynthesis.</text>
</comment>
<evidence type="ECO:0000313" key="5">
    <source>
        <dbReference type="Proteomes" id="UP000608420"/>
    </source>
</evidence>
<proteinExistence type="predicted"/>
<dbReference type="PANTHER" id="PTHR20857:SF23">
    <property type="entry name" value="THIAMINE BIOSYNTHETIC BIFUNCTIONAL ENZYME"/>
    <property type="match status" value="1"/>
</dbReference>
<gene>
    <name evidence="4" type="ORF">GCM10010913_20860</name>
</gene>
<dbReference type="InterPro" id="IPR022998">
    <property type="entry name" value="ThiamineP_synth_TenI"/>
</dbReference>
<dbReference type="InterPro" id="IPR013785">
    <property type="entry name" value="Aldolase_TIM"/>
</dbReference>
<dbReference type="Pfam" id="PF02581">
    <property type="entry name" value="TMP-TENI"/>
    <property type="match status" value="1"/>
</dbReference>
<evidence type="ECO:0000256" key="2">
    <source>
        <dbReference type="ARBA" id="ARBA00022977"/>
    </source>
</evidence>
<feature type="domain" description="Thiamine phosphate synthase/TenI" evidence="3">
    <location>
        <begin position="22"/>
        <end position="179"/>
    </location>
</feature>
<organism evidence="4 5">
    <name type="scientific">Paenibacillus aceti</name>
    <dbReference type="NCBI Taxonomy" id="1820010"/>
    <lineage>
        <taxon>Bacteria</taxon>
        <taxon>Bacillati</taxon>
        <taxon>Bacillota</taxon>
        <taxon>Bacilli</taxon>
        <taxon>Bacillales</taxon>
        <taxon>Paenibacillaceae</taxon>
        <taxon>Paenibacillus</taxon>
    </lineage>
</organism>
<name>A0ABQ1VVX8_9BACL</name>
<evidence type="ECO:0000256" key="1">
    <source>
        <dbReference type="ARBA" id="ARBA00004948"/>
    </source>
</evidence>